<comment type="caution">
    <text evidence="12">The sequence shown here is derived from an EMBL/GenBank/DDBJ whole genome shotgun (WGS) entry which is preliminary data.</text>
</comment>
<dbReference type="EC" id="1.1.1.267" evidence="5"/>
<evidence type="ECO:0000256" key="7">
    <source>
        <dbReference type="ARBA" id="ARBA00023002"/>
    </source>
</evidence>
<evidence type="ECO:0000259" key="11">
    <source>
        <dbReference type="Pfam" id="PF13288"/>
    </source>
</evidence>
<comment type="similarity">
    <text evidence="4">Belongs to the DXR family.</text>
</comment>
<evidence type="ECO:0000256" key="2">
    <source>
        <dbReference type="ARBA" id="ARBA00001946"/>
    </source>
</evidence>
<accession>A0ABP0LXZ2</accession>
<feature type="domain" description="DXP reductoisomerase C-terminal" evidence="11">
    <location>
        <begin position="434"/>
        <end position="524"/>
    </location>
</feature>
<comment type="pathway">
    <text evidence="3">Isoprenoid biosynthesis; isopentenyl diphosphate biosynthesis via DXP pathway; isopentenyl diphosphate from 1-deoxy-D-xylulose 5-phosphate: step 1/6.</text>
</comment>
<sequence>MSALSELIEGWQEGDVLRMSDVLNWSLVNLVRGDFMEVDLSATDMMPRTEAVAGFLVLERVLTGDGGMAVRVRSVGCSDAGLNKVLSGRFNRKEGFLHLCISTPCTEAEENYLHVTQFRAFSHQAFSPGYYMPSHRRQVAKWLGRQDMEELEEEPGRDVGQDLFGTGGPTVVEIPATSAEGEARGAPMRKEPLKPGGGDSRKGVEDRAKERVPRTPALRQRPSASARVRGKGQADGMKLKERSTSLSGGKKKAPEEHQEGEEEHLGTALEREGMSTEELRRKLDLVRVRLGGARRPEVGAGERRDLLDEREDPDWPVDSEHSAIFQCMWGQGIPKGGVKKIILTGSGGTFREMSLEDMKKEDPEVLRKRSTTHPNWDMGAKITVDSSTMMNKGLEVIEAHWLYGVDYDDIEVVLGPRGRPRATLGDTAILMQTGWPDMRLPILYALSHPSRVPADLPNPRDGRNFDDWWIGDGKDGKLTFGKPDLEKYPCIRLGLAYRAGRIGGTMPAILSAANEQAVELLLTKARASLVSLRCL</sequence>
<organism evidence="12 13">
    <name type="scientific">Durusdinium trenchii</name>
    <dbReference type="NCBI Taxonomy" id="1381693"/>
    <lineage>
        <taxon>Eukaryota</taxon>
        <taxon>Sar</taxon>
        <taxon>Alveolata</taxon>
        <taxon>Dinophyceae</taxon>
        <taxon>Suessiales</taxon>
        <taxon>Symbiodiniaceae</taxon>
        <taxon>Durusdinium</taxon>
    </lineage>
</organism>
<gene>
    <name evidence="12" type="ORF">SCF082_LOCUS24917</name>
</gene>
<evidence type="ECO:0000256" key="6">
    <source>
        <dbReference type="ARBA" id="ARBA00022723"/>
    </source>
</evidence>
<dbReference type="InterPro" id="IPR036169">
    <property type="entry name" value="DXPR_C_sf"/>
</dbReference>
<feature type="compositionally biased region" description="Basic and acidic residues" evidence="9">
    <location>
        <begin position="188"/>
        <end position="213"/>
    </location>
</feature>
<dbReference type="PANTHER" id="PTHR30525">
    <property type="entry name" value="1-DEOXY-D-XYLULOSE 5-PHOSPHATE REDUCTOISOMERASE"/>
    <property type="match status" value="1"/>
</dbReference>
<dbReference type="SUPFAM" id="SSF55347">
    <property type="entry name" value="Glyceraldehyde-3-phosphate dehydrogenase-like, C-terminal domain"/>
    <property type="match status" value="1"/>
</dbReference>
<feature type="region of interest" description="Disordered" evidence="9">
    <location>
        <begin position="149"/>
        <end position="276"/>
    </location>
</feature>
<feature type="compositionally biased region" description="Basic and acidic residues" evidence="9">
    <location>
        <begin position="149"/>
        <end position="160"/>
    </location>
</feature>
<comment type="cofactor">
    <cofactor evidence="2">
        <name>Mg(2+)</name>
        <dbReference type="ChEBI" id="CHEBI:18420"/>
    </cofactor>
</comment>
<protein>
    <recommendedName>
        <fullName evidence="5">1-deoxy-D-xylulose-5-phosphate reductoisomerase</fullName>
        <ecNumber evidence="5">1.1.1.267</ecNumber>
    </recommendedName>
</protein>
<feature type="domain" description="1-deoxy-D-xylulose 5-phosphate reductoisomerase C-terminal" evidence="10">
    <location>
        <begin position="316"/>
        <end position="403"/>
    </location>
</feature>
<evidence type="ECO:0000256" key="8">
    <source>
        <dbReference type="ARBA" id="ARBA00048543"/>
    </source>
</evidence>
<name>A0ABP0LXZ2_9DINO</name>
<evidence type="ECO:0000256" key="5">
    <source>
        <dbReference type="ARBA" id="ARBA00012366"/>
    </source>
</evidence>
<evidence type="ECO:0000313" key="13">
    <source>
        <dbReference type="Proteomes" id="UP001642464"/>
    </source>
</evidence>
<evidence type="ECO:0000256" key="1">
    <source>
        <dbReference type="ARBA" id="ARBA00001936"/>
    </source>
</evidence>
<evidence type="ECO:0000256" key="3">
    <source>
        <dbReference type="ARBA" id="ARBA00005094"/>
    </source>
</evidence>
<evidence type="ECO:0000256" key="4">
    <source>
        <dbReference type="ARBA" id="ARBA00006825"/>
    </source>
</evidence>
<dbReference type="PANTHER" id="PTHR30525:SF0">
    <property type="entry name" value="1-DEOXY-D-XYLULOSE 5-PHOSPHATE REDUCTOISOMERASE, CHLOROPLASTIC"/>
    <property type="match status" value="1"/>
</dbReference>
<feature type="compositionally biased region" description="Basic and acidic residues" evidence="9">
    <location>
        <begin position="252"/>
        <end position="276"/>
    </location>
</feature>
<dbReference type="InterPro" id="IPR013644">
    <property type="entry name" value="DXP_reductoisomerase_C"/>
</dbReference>
<keyword evidence="13" id="KW-1185">Reference proteome</keyword>
<dbReference type="Gene3D" id="1.10.1740.10">
    <property type="match status" value="1"/>
</dbReference>
<comment type="cofactor">
    <cofactor evidence="1">
        <name>Mn(2+)</name>
        <dbReference type="ChEBI" id="CHEBI:29035"/>
    </cofactor>
</comment>
<evidence type="ECO:0000256" key="9">
    <source>
        <dbReference type="SAM" id="MobiDB-lite"/>
    </source>
</evidence>
<dbReference type="InterPro" id="IPR026877">
    <property type="entry name" value="DXPR_C"/>
</dbReference>
<proteinExistence type="inferred from homology"/>
<keyword evidence="7" id="KW-0560">Oxidoreductase</keyword>
<comment type="catalytic activity">
    <reaction evidence="8">
        <text>2-C-methyl-D-erythritol 4-phosphate + NADP(+) = 1-deoxy-D-xylulose 5-phosphate + NADPH + H(+)</text>
        <dbReference type="Rhea" id="RHEA:13717"/>
        <dbReference type="ChEBI" id="CHEBI:15378"/>
        <dbReference type="ChEBI" id="CHEBI:57783"/>
        <dbReference type="ChEBI" id="CHEBI:57792"/>
        <dbReference type="ChEBI" id="CHEBI:58262"/>
        <dbReference type="ChEBI" id="CHEBI:58349"/>
        <dbReference type="EC" id="1.1.1.267"/>
    </reaction>
    <physiologicalReaction direction="right-to-left" evidence="8">
        <dbReference type="Rhea" id="RHEA:13719"/>
    </physiologicalReaction>
</comment>
<dbReference type="SUPFAM" id="SSF69055">
    <property type="entry name" value="1-deoxy-D-xylulose-5-phosphate reductoisomerase, C-terminal domain"/>
    <property type="match status" value="1"/>
</dbReference>
<dbReference type="Proteomes" id="UP001642464">
    <property type="component" value="Unassembled WGS sequence"/>
</dbReference>
<dbReference type="Pfam" id="PF13288">
    <property type="entry name" value="DXPR_C"/>
    <property type="match status" value="1"/>
</dbReference>
<dbReference type="Pfam" id="PF08436">
    <property type="entry name" value="DXP_redisom_C"/>
    <property type="match status" value="1"/>
</dbReference>
<evidence type="ECO:0000259" key="10">
    <source>
        <dbReference type="Pfam" id="PF08436"/>
    </source>
</evidence>
<dbReference type="InterPro" id="IPR003821">
    <property type="entry name" value="DXP_reductoisomerase"/>
</dbReference>
<reference evidence="12 13" key="1">
    <citation type="submission" date="2024-02" db="EMBL/GenBank/DDBJ databases">
        <authorList>
            <person name="Chen Y."/>
            <person name="Shah S."/>
            <person name="Dougan E. K."/>
            <person name="Thang M."/>
            <person name="Chan C."/>
        </authorList>
    </citation>
    <scope>NUCLEOTIDE SEQUENCE [LARGE SCALE GENOMIC DNA]</scope>
</reference>
<dbReference type="EMBL" id="CAXAMM010018557">
    <property type="protein sequence ID" value="CAK9043653.1"/>
    <property type="molecule type" value="Genomic_DNA"/>
</dbReference>
<evidence type="ECO:0000313" key="12">
    <source>
        <dbReference type="EMBL" id="CAK9043653.1"/>
    </source>
</evidence>
<keyword evidence="6" id="KW-0479">Metal-binding</keyword>